<dbReference type="EC" id="2.3.1.-" evidence="3"/>
<dbReference type="InterPro" id="IPR051159">
    <property type="entry name" value="Hexapeptide_acetyltransf"/>
</dbReference>
<keyword evidence="3" id="KW-0012">Acyltransferase</keyword>
<keyword evidence="2 3" id="KW-0808">Transferase</keyword>
<protein>
    <submittedName>
        <fullName evidence="3">Acyltransferase</fullName>
        <ecNumber evidence="3">2.3.1.-</ecNumber>
    </submittedName>
</protein>
<dbReference type="SUPFAM" id="SSF51161">
    <property type="entry name" value="Trimeric LpxA-like enzymes"/>
    <property type="match status" value="1"/>
</dbReference>
<dbReference type="EMBL" id="JAVRHV010000008">
    <property type="protein sequence ID" value="MDT0554155.1"/>
    <property type="molecule type" value="Genomic_DNA"/>
</dbReference>
<dbReference type="Proteomes" id="UP001252186">
    <property type="component" value="Unassembled WGS sequence"/>
</dbReference>
<proteinExistence type="inferred from homology"/>
<dbReference type="InterPro" id="IPR011004">
    <property type="entry name" value="Trimer_LpxA-like_sf"/>
</dbReference>
<comment type="caution">
    <text evidence="3">The sequence shown here is derived from an EMBL/GenBank/DDBJ whole genome shotgun (WGS) entry which is preliminary data.</text>
</comment>
<dbReference type="PANTHER" id="PTHR23416">
    <property type="entry name" value="SIALIC ACID SYNTHASE-RELATED"/>
    <property type="match status" value="1"/>
</dbReference>
<organism evidence="3 4">
    <name type="scientific">Urechidicola vernalis</name>
    <dbReference type="NCBI Taxonomy" id="3075600"/>
    <lineage>
        <taxon>Bacteria</taxon>
        <taxon>Pseudomonadati</taxon>
        <taxon>Bacteroidota</taxon>
        <taxon>Flavobacteriia</taxon>
        <taxon>Flavobacteriales</taxon>
        <taxon>Flavobacteriaceae</taxon>
        <taxon>Urechidicola</taxon>
    </lineage>
</organism>
<name>A0ABU2YA78_9FLAO</name>
<evidence type="ECO:0000313" key="4">
    <source>
        <dbReference type="Proteomes" id="UP001252186"/>
    </source>
</evidence>
<evidence type="ECO:0000256" key="1">
    <source>
        <dbReference type="ARBA" id="ARBA00007274"/>
    </source>
</evidence>
<dbReference type="Gene3D" id="2.160.10.10">
    <property type="entry name" value="Hexapeptide repeat proteins"/>
    <property type="match status" value="1"/>
</dbReference>
<gene>
    <name evidence="3" type="ORF">RM519_12920</name>
</gene>
<accession>A0ABU2YA78</accession>
<reference evidence="3 4" key="1">
    <citation type="submission" date="2023-09" db="EMBL/GenBank/DDBJ databases">
        <authorList>
            <person name="Rey-Velasco X."/>
        </authorList>
    </citation>
    <scope>NUCLEOTIDE SEQUENCE [LARGE SCALE GENOMIC DNA]</scope>
    <source>
        <strain evidence="3 4">P050</strain>
    </source>
</reference>
<dbReference type="CDD" id="cd04647">
    <property type="entry name" value="LbH_MAT_like"/>
    <property type="match status" value="1"/>
</dbReference>
<keyword evidence="4" id="KW-1185">Reference proteome</keyword>
<evidence type="ECO:0000313" key="3">
    <source>
        <dbReference type="EMBL" id="MDT0554155.1"/>
    </source>
</evidence>
<dbReference type="RefSeq" id="WP_311594240.1">
    <property type="nucleotide sequence ID" value="NZ_JAVRHV010000008.1"/>
</dbReference>
<sequence length="182" mass="20254">MIGIIKKIRFDFSSDRIGPDCPFTHWKLFFKKSMVTFCKSKFHTFGNYSEFRPYAFAINCSKIRIGNNVVIRPGAMLFADKRKEKKGWIILEDDVLIGSDVHIYVSNHKFGKTDTKIIDQGHFEAENTRLESGCWVGAKCVILPGVTIGRNSVIGAGSVVSKSIPPNCIAVGSPAKVIKNII</sequence>
<dbReference type="PANTHER" id="PTHR23416:SF23">
    <property type="entry name" value="ACETYLTRANSFERASE C18B11.09C-RELATED"/>
    <property type="match status" value="1"/>
</dbReference>
<evidence type="ECO:0000256" key="2">
    <source>
        <dbReference type="ARBA" id="ARBA00022679"/>
    </source>
</evidence>
<dbReference type="GO" id="GO:0016746">
    <property type="term" value="F:acyltransferase activity"/>
    <property type="evidence" value="ECO:0007669"/>
    <property type="project" value="UniProtKB-KW"/>
</dbReference>
<dbReference type="InterPro" id="IPR001451">
    <property type="entry name" value="Hexapep"/>
</dbReference>
<dbReference type="Pfam" id="PF00132">
    <property type="entry name" value="Hexapep"/>
    <property type="match status" value="1"/>
</dbReference>
<comment type="similarity">
    <text evidence="1">Belongs to the transferase hexapeptide repeat family.</text>
</comment>